<evidence type="ECO:0000256" key="1">
    <source>
        <dbReference type="ARBA" id="ARBA00004141"/>
    </source>
</evidence>
<dbReference type="PATRIC" id="fig|359131.3.peg.4543"/>
<dbReference type="EMBL" id="JZKH01000038">
    <property type="protein sequence ID" value="KJS60727.1"/>
    <property type="molecule type" value="Genomic_DNA"/>
</dbReference>
<gene>
    <name evidence="7" type="ORF">VM95_19445</name>
</gene>
<dbReference type="GO" id="GO:0016020">
    <property type="term" value="C:membrane"/>
    <property type="evidence" value="ECO:0007669"/>
    <property type="project" value="UniProtKB-SubCell"/>
</dbReference>
<keyword evidence="3 5" id="KW-1133">Transmembrane helix</keyword>
<protein>
    <recommendedName>
        <fullName evidence="6">Peptidase S54 rhomboid domain-containing protein</fullName>
    </recommendedName>
</protein>
<evidence type="ECO:0000256" key="5">
    <source>
        <dbReference type="SAM" id="Phobius"/>
    </source>
</evidence>
<accession>A0A0F2TG87</accession>
<keyword evidence="8" id="KW-1185">Reference proteome</keyword>
<feature type="transmembrane region" description="Helical" evidence="5">
    <location>
        <begin position="106"/>
        <end position="125"/>
    </location>
</feature>
<comment type="caution">
    <text evidence="7">The sequence shown here is derived from an EMBL/GenBank/DDBJ whole genome shotgun (WGS) entry which is preliminary data.</text>
</comment>
<dbReference type="PANTHER" id="PTHR43731">
    <property type="entry name" value="RHOMBOID PROTEASE"/>
    <property type="match status" value="1"/>
</dbReference>
<dbReference type="SUPFAM" id="SSF144091">
    <property type="entry name" value="Rhomboid-like"/>
    <property type="match status" value="1"/>
</dbReference>
<proteinExistence type="predicted"/>
<dbReference type="GO" id="GO:0004252">
    <property type="term" value="F:serine-type endopeptidase activity"/>
    <property type="evidence" value="ECO:0007669"/>
    <property type="project" value="InterPro"/>
</dbReference>
<evidence type="ECO:0000313" key="8">
    <source>
        <dbReference type="Proteomes" id="UP000033699"/>
    </source>
</evidence>
<dbReference type="Pfam" id="PF01694">
    <property type="entry name" value="Rhomboid"/>
    <property type="match status" value="1"/>
</dbReference>
<feature type="transmembrane region" description="Helical" evidence="5">
    <location>
        <begin position="131"/>
        <end position="151"/>
    </location>
</feature>
<keyword evidence="2 5" id="KW-0812">Transmembrane</keyword>
<feature type="domain" description="Peptidase S54 rhomboid" evidence="6">
    <location>
        <begin position="71"/>
        <end position="202"/>
    </location>
</feature>
<dbReference type="Gene3D" id="1.20.1540.10">
    <property type="entry name" value="Rhomboid-like"/>
    <property type="match status" value="1"/>
</dbReference>
<dbReference type="InterPro" id="IPR035952">
    <property type="entry name" value="Rhomboid-like_sf"/>
</dbReference>
<evidence type="ECO:0000256" key="4">
    <source>
        <dbReference type="ARBA" id="ARBA00023136"/>
    </source>
</evidence>
<organism evidence="7 8">
    <name type="scientific">Streptomyces rubellomurinus (strain ATCC 31215)</name>
    <dbReference type="NCBI Taxonomy" id="359131"/>
    <lineage>
        <taxon>Bacteria</taxon>
        <taxon>Bacillati</taxon>
        <taxon>Actinomycetota</taxon>
        <taxon>Actinomycetes</taxon>
        <taxon>Kitasatosporales</taxon>
        <taxon>Streptomycetaceae</taxon>
        <taxon>Streptomyces</taxon>
    </lineage>
</organism>
<dbReference type="Proteomes" id="UP000033699">
    <property type="component" value="Unassembled WGS sequence"/>
</dbReference>
<dbReference type="InterPro" id="IPR050925">
    <property type="entry name" value="Rhomboid_protease_S54"/>
</dbReference>
<sequence length="238" mass="25123">MGCTTDSAAPTVDVMASKLAQLLSDSRRALMTMLGIQAVIWTVQVVNWLDDYDLSRDYGLRAERVDDLPAMFTMPFLHFSWGHIVANSWPLFVLGFLAAYRGMRKFLLASLVITVSGGLTVWLLAGSNTVTAGASGMVYGYLGYVVLRGILDRNVLDAVVGLGVAATYWTILIGVLPVAHGVSWQGHLGGLIGGLAAAALLRDGAKPKPAPASTASTAPAASNSPHADLLKQLDDLGL</sequence>
<keyword evidence="4 5" id="KW-0472">Membrane</keyword>
<comment type="subcellular location">
    <subcellularLocation>
        <location evidence="1">Membrane</location>
        <topology evidence="1">Multi-pass membrane protein</topology>
    </subcellularLocation>
</comment>
<evidence type="ECO:0000259" key="6">
    <source>
        <dbReference type="Pfam" id="PF01694"/>
    </source>
</evidence>
<evidence type="ECO:0000256" key="3">
    <source>
        <dbReference type="ARBA" id="ARBA00022989"/>
    </source>
</evidence>
<dbReference type="AlphaFoldDB" id="A0A0F2TG87"/>
<name>A0A0F2TG87_STRR3</name>
<dbReference type="PANTHER" id="PTHR43731:SF9">
    <property type="entry name" value="SLR1461 PROTEIN"/>
    <property type="match status" value="1"/>
</dbReference>
<feature type="transmembrane region" description="Helical" evidence="5">
    <location>
        <begin position="184"/>
        <end position="201"/>
    </location>
</feature>
<evidence type="ECO:0000256" key="2">
    <source>
        <dbReference type="ARBA" id="ARBA00022692"/>
    </source>
</evidence>
<feature type="transmembrane region" description="Helical" evidence="5">
    <location>
        <begin position="158"/>
        <end position="178"/>
    </location>
</feature>
<evidence type="ECO:0000313" key="7">
    <source>
        <dbReference type="EMBL" id="KJS60727.1"/>
    </source>
</evidence>
<dbReference type="InterPro" id="IPR022764">
    <property type="entry name" value="Peptidase_S54_rhomboid_dom"/>
</dbReference>
<reference evidence="7 8" key="1">
    <citation type="submission" date="2015-02" db="EMBL/GenBank/DDBJ databases">
        <authorList>
            <person name="Ju K.-S."/>
            <person name="Doroghazi J.R."/>
            <person name="Metcalf W."/>
        </authorList>
    </citation>
    <scope>NUCLEOTIDE SEQUENCE [LARGE SCALE GENOMIC DNA]</scope>
    <source>
        <strain evidence="7 8">ATCC 31215</strain>
    </source>
</reference>
<feature type="transmembrane region" description="Helical" evidence="5">
    <location>
        <begin position="79"/>
        <end position="99"/>
    </location>
</feature>